<evidence type="ECO:0000256" key="7">
    <source>
        <dbReference type="ARBA" id="ARBA00023015"/>
    </source>
</evidence>
<organism evidence="13 14">
    <name type="scientific">Streptomyces thermospinosisporus</name>
    <dbReference type="NCBI Taxonomy" id="161482"/>
    <lineage>
        <taxon>Bacteria</taxon>
        <taxon>Bacillati</taxon>
        <taxon>Actinomycetota</taxon>
        <taxon>Actinomycetes</taxon>
        <taxon>Kitasatosporales</taxon>
        <taxon>Streptomycetaceae</taxon>
        <taxon>Streptomyces</taxon>
    </lineage>
</organism>
<dbReference type="PANTHER" id="PTHR38839:SF6">
    <property type="entry name" value="TRANSCRIPTIONAL REGULATOR WHIB1"/>
    <property type="match status" value="1"/>
</dbReference>
<evidence type="ECO:0000256" key="4">
    <source>
        <dbReference type="ARBA" id="ARBA00022723"/>
    </source>
</evidence>
<evidence type="ECO:0000256" key="9">
    <source>
        <dbReference type="ARBA" id="ARBA00023157"/>
    </source>
</evidence>
<accession>A0ABP4JVH4</accession>
<gene>
    <name evidence="11" type="primary">whiB</name>
    <name evidence="13" type="ORF">GCM10009601_51230</name>
</gene>
<comment type="PTM">
    <text evidence="11">Upon Fe-S cluster removal intramolecular disulfide bonds are formed.</text>
</comment>
<evidence type="ECO:0000256" key="8">
    <source>
        <dbReference type="ARBA" id="ARBA00023125"/>
    </source>
</evidence>
<evidence type="ECO:0000256" key="10">
    <source>
        <dbReference type="ARBA" id="ARBA00023163"/>
    </source>
</evidence>
<dbReference type="InterPro" id="IPR003482">
    <property type="entry name" value="Whib"/>
</dbReference>
<proteinExistence type="inferred from homology"/>
<feature type="binding site" evidence="11">
    <location>
        <position position="18"/>
    </location>
    <ligand>
        <name>[4Fe-4S] cluster</name>
        <dbReference type="ChEBI" id="CHEBI:49883"/>
    </ligand>
</feature>
<comment type="similarity">
    <text evidence="2 11">Belongs to the WhiB family.</text>
</comment>
<dbReference type="Proteomes" id="UP001500973">
    <property type="component" value="Unassembled WGS sequence"/>
</dbReference>
<keyword evidence="7 11" id="KW-0805">Transcription regulation</keyword>
<evidence type="ECO:0000256" key="2">
    <source>
        <dbReference type="ARBA" id="ARBA00006597"/>
    </source>
</evidence>
<keyword evidence="14" id="KW-1185">Reference proteome</keyword>
<comment type="caution">
    <text evidence="13">The sequence shown here is derived from an EMBL/GenBank/DDBJ whole genome shotgun (WGS) entry which is preliminary data.</text>
</comment>
<dbReference type="PANTHER" id="PTHR38839">
    <property type="entry name" value="TRANSCRIPTIONAL REGULATOR WHID-RELATED"/>
    <property type="match status" value="1"/>
</dbReference>
<keyword evidence="10 11" id="KW-0804">Transcription</keyword>
<dbReference type="EMBL" id="BAAAIZ010000090">
    <property type="protein sequence ID" value="GAA1431708.1"/>
    <property type="molecule type" value="Genomic_DNA"/>
</dbReference>
<dbReference type="HAMAP" id="MF_01479">
    <property type="entry name" value="WhiB"/>
    <property type="match status" value="1"/>
</dbReference>
<keyword evidence="6 11" id="KW-0411">Iron-sulfur</keyword>
<feature type="binding site" evidence="11">
    <location>
        <position position="53"/>
    </location>
    <ligand>
        <name>[4Fe-4S] cluster</name>
        <dbReference type="ChEBI" id="CHEBI:49883"/>
    </ligand>
</feature>
<name>A0ABP4JVH4_9ACTN</name>
<dbReference type="Pfam" id="PF02467">
    <property type="entry name" value="Whib"/>
    <property type="match status" value="1"/>
</dbReference>
<sequence length="206" mass="23303">MTTPTSPRRPDWRDQAACVQQGEPEDWFPHPTNLAAIDAAKRVCFRCPVMLDCAQYALTTRQETGVWGGLSEGQRYTLTKKRRVHLAGPDRIRAEVLRVLRPEMDPVTRLEDVWERSTRPLPGGHLAWAAGTAAHVKIRGVTYTANQLAFTVDRGRRPVGMVRRTPDCEVVECIHPKHLEDAQERELRRKLDELGVQPRPVEAVAS</sequence>
<evidence type="ECO:0000256" key="5">
    <source>
        <dbReference type="ARBA" id="ARBA00023004"/>
    </source>
</evidence>
<keyword evidence="5 11" id="KW-0408">Iron</keyword>
<keyword evidence="11" id="KW-0963">Cytoplasm</keyword>
<reference evidence="14" key="1">
    <citation type="journal article" date="2019" name="Int. J. Syst. Evol. Microbiol.">
        <title>The Global Catalogue of Microorganisms (GCM) 10K type strain sequencing project: providing services to taxonomists for standard genome sequencing and annotation.</title>
        <authorList>
            <consortium name="The Broad Institute Genomics Platform"/>
            <consortium name="The Broad Institute Genome Sequencing Center for Infectious Disease"/>
            <person name="Wu L."/>
            <person name="Ma J."/>
        </authorList>
    </citation>
    <scope>NUCLEOTIDE SEQUENCE [LARGE SCALE GENOMIC DNA]</scope>
    <source>
        <strain evidence="14">JCM 11756</strain>
    </source>
</reference>
<evidence type="ECO:0000256" key="11">
    <source>
        <dbReference type="HAMAP-Rule" id="MF_01479"/>
    </source>
</evidence>
<keyword evidence="9 11" id="KW-1015">Disulfide bond</keyword>
<comment type="PTM">
    <text evidence="11">The Fe-S cluster can be nitrosylated by nitric oxide (NO).</text>
</comment>
<comment type="cofactor">
    <cofactor evidence="11">
        <name>[4Fe-4S] cluster</name>
        <dbReference type="ChEBI" id="CHEBI:49883"/>
    </cofactor>
    <text evidence="11">Binds 1 [4Fe-4S] cluster per subunit. Following nitrosylation of the [4Fe-4S] cluster binds 1 [4Fe-8(NO)] cluster per subunit.</text>
</comment>
<comment type="subcellular location">
    <subcellularLocation>
        <location evidence="1 11">Cytoplasm</location>
    </subcellularLocation>
</comment>
<feature type="binding site" evidence="11">
    <location>
        <position position="44"/>
    </location>
    <ligand>
        <name>[4Fe-4S] cluster</name>
        <dbReference type="ChEBI" id="CHEBI:49883"/>
    </ligand>
</feature>
<keyword evidence="4 11" id="KW-0479">Metal-binding</keyword>
<keyword evidence="3 11" id="KW-0004">4Fe-4S</keyword>
<evidence type="ECO:0000313" key="14">
    <source>
        <dbReference type="Proteomes" id="UP001500973"/>
    </source>
</evidence>
<dbReference type="InterPro" id="IPR034768">
    <property type="entry name" value="4FE4S_WBL"/>
</dbReference>
<dbReference type="PROSITE" id="PS51674">
    <property type="entry name" value="4FE4S_WBL"/>
    <property type="match status" value="1"/>
</dbReference>
<evidence type="ECO:0000259" key="12">
    <source>
        <dbReference type="PROSITE" id="PS51674"/>
    </source>
</evidence>
<evidence type="ECO:0000256" key="6">
    <source>
        <dbReference type="ARBA" id="ARBA00023014"/>
    </source>
</evidence>
<evidence type="ECO:0000256" key="1">
    <source>
        <dbReference type="ARBA" id="ARBA00004496"/>
    </source>
</evidence>
<evidence type="ECO:0000313" key="13">
    <source>
        <dbReference type="EMBL" id="GAA1431708.1"/>
    </source>
</evidence>
<protein>
    <recommendedName>
        <fullName evidence="11">Transcriptional regulator WhiB</fullName>
    </recommendedName>
</protein>
<feature type="domain" description="4Fe-4S Wbl-type" evidence="12">
    <location>
        <begin position="17"/>
        <end position="77"/>
    </location>
</feature>
<evidence type="ECO:0000256" key="3">
    <source>
        <dbReference type="ARBA" id="ARBA00022485"/>
    </source>
</evidence>
<feature type="binding site" evidence="11">
    <location>
        <position position="47"/>
    </location>
    <ligand>
        <name>[4Fe-4S] cluster</name>
        <dbReference type="ChEBI" id="CHEBI:49883"/>
    </ligand>
</feature>
<comment type="function">
    <text evidence="11">Acts as a transcriptional regulator. Probably redox-responsive. The apo- but not holo-form probably binds DNA.</text>
</comment>
<keyword evidence="8 11" id="KW-0238">DNA-binding</keyword>
<dbReference type="RefSeq" id="WP_425580824.1">
    <property type="nucleotide sequence ID" value="NZ_BAAAIZ010000090.1"/>
</dbReference>